<dbReference type="Gene3D" id="3.30.160.60">
    <property type="entry name" value="Classic Zinc Finger"/>
    <property type="match status" value="4"/>
</dbReference>
<dbReference type="EMBL" id="KZ305019">
    <property type="protein sequence ID" value="PIA63228.1"/>
    <property type="molecule type" value="Genomic_DNA"/>
</dbReference>
<keyword evidence="4" id="KW-0862">Zinc</keyword>
<evidence type="ECO:0000256" key="7">
    <source>
        <dbReference type="ARBA" id="ARBA00023242"/>
    </source>
</evidence>
<name>A0A2G5F5C1_AQUCA</name>
<evidence type="ECO:0000256" key="3">
    <source>
        <dbReference type="ARBA" id="ARBA00022771"/>
    </source>
</evidence>
<evidence type="ECO:0000313" key="12">
    <source>
        <dbReference type="Proteomes" id="UP000230069"/>
    </source>
</evidence>
<dbReference type="GO" id="GO:0006357">
    <property type="term" value="P:regulation of transcription by RNA polymerase II"/>
    <property type="evidence" value="ECO:0007669"/>
    <property type="project" value="TreeGrafter"/>
</dbReference>
<dbReference type="Pfam" id="PF00096">
    <property type="entry name" value="zf-C2H2"/>
    <property type="match status" value="2"/>
</dbReference>
<keyword evidence="2" id="KW-0479">Metal-binding</keyword>
<dbReference type="PANTHER" id="PTHR46179">
    <property type="entry name" value="ZINC FINGER PROTEIN"/>
    <property type="match status" value="1"/>
</dbReference>
<feature type="domain" description="C2H2-type" evidence="10">
    <location>
        <begin position="105"/>
        <end position="134"/>
    </location>
</feature>
<dbReference type="PROSITE" id="PS00028">
    <property type="entry name" value="ZINC_FINGER_C2H2_1"/>
    <property type="match status" value="6"/>
</dbReference>
<proteinExistence type="predicted"/>
<evidence type="ECO:0000256" key="8">
    <source>
        <dbReference type="PROSITE-ProRule" id="PRU00042"/>
    </source>
</evidence>
<keyword evidence="7" id="KW-0539">Nucleus</keyword>
<gene>
    <name evidence="11" type="ORF">AQUCO_00200921v1</name>
</gene>
<dbReference type="SMART" id="SM00355">
    <property type="entry name" value="ZnF_C2H2"/>
    <property type="match status" value="7"/>
</dbReference>
<dbReference type="PROSITE" id="PS50157">
    <property type="entry name" value="ZINC_FINGER_C2H2_2"/>
    <property type="match status" value="5"/>
</dbReference>
<dbReference type="PANTHER" id="PTHR46179:SF13">
    <property type="entry name" value="C2H2-TYPE DOMAIN-CONTAINING PROTEIN"/>
    <property type="match status" value="1"/>
</dbReference>
<dbReference type="EMBL" id="KZ305019">
    <property type="protein sequence ID" value="PIA63233.1"/>
    <property type="molecule type" value="Genomic_DNA"/>
</dbReference>
<dbReference type="Proteomes" id="UP000230069">
    <property type="component" value="Unassembled WGS sequence"/>
</dbReference>
<dbReference type="AlphaFoldDB" id="A0A2G5F5C1"/>
<evidence type="ECO:0000256" key="5">
    <source>
        <dbReference type="ARBA" id="ARBA00023015"/>
    </source>
</evidence>
<feature type="domain" description="C2H2-type" evidence="10">
    <location>
        <begin position="226"/>
        <end position="252"/>
    </location>
</feature>
<feature type="signal peptide" evidence="9">
    <location>
        <begin position="1"/>
        <end position="15"/>
    </location>
</feature>
<dbReference type="GO" id="GO:0005730">
    <property type="term" value="C:nucleolus"/>
    <property type="evidence" value="ECO:0007669"/>
    <property type="project" value="TreeGrafter"/>
</dbReference>
<feature type="chain" id="PRO_5013516637" description="C2H2-type domain-containing protein" evidence="9">
    <location>
        <begin position="16"/>
        <end position="315"/>
    </location>
</feature>
<dbReference type="OrthoDB" id="427030at2759"/>
<protein>
    <recommendedName>
        <fullName evidence="10">C2H2-type domain-containing protein</fullName>
    </recommendedName>
</protein>
<evidence type="ECO:0000256" key="6">
    <source>
        <dbReference type="ARBA" id="ARBA00023163"/>
    </source>
</evidence>
<sequence>MQRGGIFLLIGLVSGWGTSCEAPSSQPRSRALFAPRPFACPVDDCHSSYRRKDHLTRHLLQHQGKLFSCPVEACNHRFAYQGNMRRHVLEFHDETDYDNESQKQHVCPEVGCGKVFKYASRLRHHEESHVKPDSIEAICCEPGCMKSFSNAECLKAHLLSCHQYIECEVCGTQQLRKNIKRHMHIHEGGCALERIKCSYKGCLHTFTKKSNLNQHIKAVHLELRPFACRFAGCGKTFPYRHVRDNHENSGIHVYFQGDFEEADEQFRSRPRGGCKRKCPTIEMLLRKRVTLPGQVDSAWSQASDYFNWLLSESDD</sequence>
<feature type="domain" description="C2H2-type" evidence="10">
    <location>
        <begin position="195"/>
        <end position="225"/>
    </location>
</feature>
<dbReference type="PROSITE" id="PS51257">
    <property type="entry name" value="PROKAR_LIPOPROTEIN"/>
    <property type="match status" value="1"/>
</dbReference>
<evidence type="ECO:0000256" key="9">
    <source>
        <dbReference type="SAM" id="SignalP"/>
    </source>
</evidence>
<dbReference type="InterPro" id="IPR036236">
    <property type="entry name" value="Znf_C2H2_sf"/>
</dbReference>
<dbReference type="SUPFAM" id="SSF57667">
    <property type="entry name" value="beta-beta-alpha zinc fingers"/>
    <property type="match status" value="3"/>
</dbReference>
<organism evidence="11 12">
    <name type="scientific">Aquilegia coerulea</name>
    <name type="common">Rocky mountain columbine</name>
    <dbReference type="NCBI Taxonomy" id="218851"/>
    <lineage>
        <taxon>Eukaryota</taxon>
        <taxon>Viridiplantae</taxon>
        <taxon>Streptophyta</taxon>
        <taxon>Embryophyta</taxon>
        <taxon>Tracheophyta</taxon>
        <taxon>Spermatophyta</taxon>
        <taxon>Magnoliopsida</taxon>
        <taxon>Ranunculales</taxon>
        <taxon>Ranunculaceae</taxon>
        <taxon>Thalictroideae</taxon>
        <taxon>Aquilegia</taxon>
    </lineage>
</organism>
<feature type="domain" description="C2H2-type" evidence="10">
    <location>
        <begin position="67"/>
        <end position="97"/>
    </location>
</feature>
<keyword evidence="6" id="KW-0804">Transcription</keyword>
<dbReference type="GO" id="GO:0080084">
    <property type="term" value="F:5S rDNA binding"/>
    <property type="evidence" value="ECO:0007669"/>
    <property type="project" value="TreeGrafter"/>
</dbReference>
<dbReference type="STRING" id="218851.A0A2G5F5C1"/>
<dbReference type="InterPro" id="IPR051061">
    <property type="entry name" value="Zinc_finger_trans_reg"/>
</dbReference>
<dbReference type="InterPro" id="IPR013087">
    <property type="entry name" value="Znf_C2H2_type"/>
</dbReference>
<dbReference type="GO" id="GO:0008270">
    <property type="term" value="F:zinc ion binding"/>
    <property type="evidence" value="ECO:0007669"/>
    <property type="project" value="UniProtKB-KW"/>
</dbReference>
<evidence type="ECO:0000256" key="2">
    <source>
        <dbReference type="ARBA" id="ARBA00022723"/>
    </source>
</evidence>
<feature type="domain" description="C2H2-type" evidence="10">
    <location>
        <begin position="38"/>
        <end position="67"/>
    </location>
</feature>
<evidence type="ECO:0000313" key="11">
    <source>
        <dbReference type="EMBL" id="PIA63228.1"/>
    </source>
</evidence>
<keyword evidence="12" id="KW-1185">Reference proteome</keyword>
<evidence type="ECO:0000256" key="4">
    <source>
        <dbReference type="ARBA" id="ARBA00022833"/>
    </source>
</evidence>
<comment type="subcellular location">
    <subcellularLocation>
        <location evidence="1">Nucleus</location>
    </subcellularLocation>
</comment>
<keyword evidence="9" id="KW-0732">Signal</keyword>
<reference evidence="11 12" key="1">
    <citation type="submission" date="2017-09" db="EMBL/GenBank/DDBJ databases">
        <title>WGS assembly of Aquilegia coerulea Goldsmith.</title>
        <authorList>
            <person name="Hodges S."/>
            <person name="Kramer E."/>
            <person name="Nordborg M."/>
            <person name="Tomkins J."/>
            <person name="Borevitz J."/>
            <person name="Derieg N."/>
            <person name="Yan J."/>
            <person name="Mihaltcheva S."/>
            <person name="Hayes R.D."/>
            <person name="Rokhsar D."/>
        </authorList>
    </citation>
    <scope>NUCLEOTIDE SEQUENCE [LARGE SCALE GENOMIC DNA]</scope>
    <source>
        <strain evidence="12">cv. Goldsmith</strain>
    </source>
</reference>
<dbReference type="GO" id="GO:0003700">
    <property type="term" value="F:DNA-binding transcription factor activity"/>
    <property type="evidence" value="ECO:0007669"/>
    <property type="project" value="TreeGrafter"/>
</dbReference>
<evidence type="ECO:0000256" key="1">
    <source>
        <dbReference type="ARBA" id="ARBA00004123"/>
    </source>
</evidence>
<accession>A0A2G5F5C1</accession>
<evidence type="ECO:0000259" key="10">
    <source>
        <dbReference type="PROSITE" id="PS50157"/>
    </source>
</evidence>
<dbReference type="FunCoup" id="A0A2G5F5C1">
    <property type="interactions" value="1931"/>
</dbReference>
<keyword evidence="3 8" id="KW-0863">Zinc-finger</keyword>
<keyword evidence="5" id="KW-0805">Transcription regulation</keyword>